<sequence length="109" mass="12653">MLMMNYYSTLKDDGMKILLIIGSIVFPILMYFAQKRWKKLQIFINWAAVIAALIFGNITSLSVYQIIKDKTVMMTNIHAVFLNPYFLIAGAYLGVYFLYLLLKVTLENR</sequence>
<dbReference type="Proteomes" id="UP001500866">
    <property type="component" value="Unassembled WGS sequence"/>
</dbReference>
<name>A0ABN1FMK2_9BACI</name>
<evidence type="ECO:0000256" key="1">
    <source>
        <dbReference type="SAM" id="Phobius"/>
    </source>
</evidence>
<dbReference type="EMBL" id="BAAADS010000003">
    <property type="protein sequence ID" value="GAA0593930.1"/>
    <property type="molecule type" value="Genomic_DNA"/>
</dbReference>
<evidence type="ECO:0008006" key="4">
    <source>
        <dbReference type="Google" id="ProtNLM"/>
    </source>
</evidence>
<keyword evidence="1" id="KW-0472">Membrane</keyword>
<evidence type="ECO:0000313" key="3">
    <source>
        <dbReference type="Proteomes" id="UP001500866"/>
    </source>
</evidence>
<feature type="transmembrane region" description="Helical" evidence="1">
    <location>
        <begin position="79"/>
        <end position="102"/>
    </location>
</feature>
<keyword evidence="1" id="KW-0812">Transmembrane</keyword>
<accession>A0ABN1FMK2</accession>
<reference evidence="2 3" key="1">
    <citation type="journal article" date="2019" name="Int. J. Syst. Evol. Microbiol.">
        <title>The Global Catalogue of Microorganisms (GCM) 10K type strain sequencing project: providing services to taxonomists for standard genome sequencing and annotation.</title>
        <authorList>
            <consortium name="The Broad Institute Genomics Platform"/>
            <consortium name="The Broad Institute Genome Sequencing Center for Infectious Disease"/>
            <person name="Wu L."/>
            <person name="Ma J."/>
        </authorList>
    </citation>
    <scope>NUCLEOTIDE SEQUENCE [LARGE SCALE GENOMIC DNA]</scope>
    <source>
        <strain evidence="2 3">JCM 15395</strain>
    </source>
</reference>
<gene>
    <name evidence="2" type="ORF">GCM10009001_07670</name>
</gene>
<protein>
    <recommendedName>
        <fullName evidence="4">Transposase</fullName>
    </recommendedName>
</protein>
<comment type="caution">
    <text evidence="2">The sequence shown here is derived from an EMBL/GenBank/DDBJ whole genome shotgun (WGS) entry which is preliminary data.</text>
</comment>
<feature type="transmembrane region" description="Helical" evidence="1">
    <location>
        <begin position="15"/>
        <end position="32"/>
    </location>
</feature>
<keyword evidence="1" id="KW-1133">Transmembrane helix</keyword>
<feature type="transmembrane region" description="Helical" evidence="1">
    <location>
        <begin position="44"/>
        <end position="67"/>
    </location>
</feature>
<organism evidence="2 3">
    <name type="scientific">Virgibacillus siamensis</name>
    <dbReference type="NCBI Taxonomy" id="480071"/>
    <lineage>
        <taxon>Bacteria</taxon>
        <taxon>Bacillati</taxon>
        <taxon>Bacillota</taxon>
        <taxon>Bacilli</taxon>
        <taxon>Bacillales</taxon>
        <taxon>Bacillaceae</taxon>
        <taxon>Virgibacillus</taxon>
    </lineage>
</organism>
<proteinExistence type="predicted"/>
<keyword evidence="3" id="KW-1185">Reference proteome</keyword>
<evidence type="ECO:0000313" key="2">
    <source>
        <dbReference type="EMBL" id="GAA0593930.1"/>
    </source>
</evidence>